<proteinExistence type="predicted"/>
<dbReference type="OrthoDB" id="432014at2759"/>
<sequence length="487" mass="55566">MSEEEKMRFSFWKKLEFKSGLLHAGEILEPESVLVNGRIFITGKSSSGQVLNMQEYRLETMTWETCPVQGQHPTTDGNSLIYILAVPENSDFRYQVIEYSLENNSFQTLNTTGIAPKQRKPPLSCVWHSSALYFFGGLQIYRGDATGSFVYKLDLESKEWNNIDYTGTFPATVPHAPITGCRSGHSTARVGSSIYIFGGTMVEDSLLNPECLTSSVFDSFMTNDLHEYDLLHDRWNKINYKTVACMVPAMSLHSMVSSSQLMYVYSEEKIYRYELQGQNWHKLKKSLKSPKLRGQSTMQLVDKHLYLFGNTEDGPSMFKLNLEKAWLWVPGDAMADYSNFFNHQATSDVLIKISENKIFAHRKVLCKFSTLLKRQLTRGIKTISISEFPAQVIHALIEQLYSDCTLELPRDTLTFLQLFRASHWLGIREIEMRCLKVLNISSTNLRQALELVGDIDAVRMKCLEYVKGHLREASMTLAPDQLSGLLK</sequence>
<evidence type="ECO:0000259" key="3">
    <source>
        <dbReference type="PROSITE" id="PS50097"/>
    </source>
</evidence>
<dbReference type="EMBL" id="MPUH01000417">
    <property type="protein sequence ID" value="OMJ80587.1"/>
    <property type="molecule type" value="Genomic_DNA"/>
</dbReference>
<keyword evidence="2" id="KW-0677">Repeat</keyword>
<dbReference type="InterPro" id="IPR015915">
    <property type="entry name" value="Kelch-typ_b-propeller"/>
</dbReference>
<dbReference type="SUPFAM" id="SSF54695">
    <property type="entry name" value="POZ domain"/>
    <property type="match status" value="1"/>
</dbReference>
<dbReference type="InterPro" id="IPR000210">
    <property type="entry name" value="BTB/POZ_dom"/>
</dbReference>
<dbReference type="PROSITE" id="PS50097">
    <property type="entry name" value="BTB"/>
    <property type="match status" value="1"/>
</dbReference>
<evidence type="ECO:0000256" key="2">
    <source>
        <dbReference type="ARBA" id="ARBA00022737"/>
    </source>
</evidence>
<dbReference type="SUPFAM" id="SSF117281">
    <property type="entry name" value="Kelch motif"/>
    <property type="match status" value="1"/>
</dbReference>
<dbReference type="Gene3D" id="2.120.10.80">
    <property type="entry name" value="Kelch-type beta propeller"/>
    <property type="match status" value="1"/>
</dbReference>
<keyword evidence="5" id="KW-1185">Reference proteome</keyword>
<dbReference type="CDD" id="cd18186">
    <property type="entry name" value="BTB_POZ_ZBTB_KLHL-like"/>
    <property type="match status" value="1"/>
</dbReference>
<evidence type="ECO:0000313" key="4">
    <source>
        <dbReference type="EMBL" id="OMJ80587.1"/>
    </source>
</evidence>
<protein>
    <recommendedName>
        <fullName evidence="3">BTB domain-containing protein</fullName>
    </recommendedName>
</protein>
<organism evidence="4 5">
    <name type="scientific">Stentor coeruleus</name>
    <dbReference type="NCBI Taxonomy" id="5963"/>
    <lineage>
        <taxon>Eukaryota</taxon>
        <taxon>Sar</taxon>
        <taxon>Alveolata</taxon>
        <taxon>Ciliophora</taxon>
        <taxon>Postciliodesmatophora</taxon>
        <taxon>Heterotrichea</taxon>
        <taxon>Heterotrichida</taxon>
        <taxon>Stentoridae</taxon>
        <taxon>Stentor</taxon>
    </lineage>
</organism>
<feature type="domain" description="BTB" evidence="3">
    <location>
        <begin position="347"/>
        <end position="403"/>
    </location>
</feature>
<dbReference type="Gene3D" id="3.30.710.10">
    <property type="entry name" value="Potassium Channel Kv1.1, Chain A"/>
    <property type="match status" value="1"/>
</dbReference>
<name>A0A1R2BVA2_9CILI</name>
<comment type="caution">
    <text evidence="4">The sequence shown here is derived from an EMBL/GenBank/DDBJ whole genome shotgun (WGS) entry which is preliminary data.</text>
</comment>
<dbReference type="PANTHER" id="PTHR46093:SF18">
    <property type="entry name" value="FIBRONECTIN TYPE-III DOMAIN-CONTAINING PROTEIN"/>
    <property type="match status" value="1"/>
</dbReference>
<dbReference type="InterPro" id="IPR011333">
    <property type="entry name" value="SKP1/BTB/POZ_sf"/>
</dbReference>
<dbReference type="AlphaFoldDB" id="A0A1R2BVA2"/>
<reference evidence="4 5" key="1">
    <citation type="submission" date="2016-11" db="EMBL/GenBank/DDBJ databases">
        <title>The macronuclear genome of Stentor coeruleus: a giant cell with tiny introns.</title>
        <authorList>
            <person name="Slabodnick M."/>
            <person name="Ruby J.G."/>
            <person name="Reiff S.B."/>
            <person name="Swart E.C."/>
            <person name="Gosai S."/>
            <person name="Prabakaran S."/>
            <person name="Witkowska E."/>
            <person name="Larue G.E."/>
            <person name="Fisher S."/>
            <person name="Freeman R.M."/>
            <person name="Gunawardena J."/>
            <person name="Chu W."/>
            <person name="Stover N.A."/>
            <person name="Gregory B.D."/>
            <person name="Nowacki M."/>
            <person name="Derisi J."/>
            <person name="Roy S.W."/>
            <person name="Marshall W.F."/>
            <person name="Sood P."/>
        </authorList>
    </citation>
    <scope>NUCLEOTIDE SEQUENCE [LARGE SCALE GENOMIC DNA]</scope>
    <source>
        <strain evidence="4">WM001</strain>
    </source>
</reference>
<gene>
    <name evidence="4" type="ORF">SteCoe_19129</name>
</gene>
<dbReference type="SMART" id="SM00225">
    <property type="entry name" value="BTB"/>
    <property type="match status" value="1"/>
</dbReference>
<keyword evidence="1" id="KW-0880">Kelch repeat</keyword>
<dbReference type="Proteomes" id="UP000187209">
    <property type="component" value="Unassembled WGS sequence"/>
</dbReference>
<evidence type="ECO:0000256" key="1">
    <source>
        <dbReference type="ARBA" id="ARBA00022441"/>
    </source>
</evidence>
<dbReference type="Pfam" id="PF00651">
    <property type="entry name" value="BTB"/>
    <property type="match status" value="1"/>
</dbReference>
<dbReference type="Pfam" id="PF24681">
    <property type="entry name" value="Kelch_KLHDC2_KLHL20_DRC7"/>
    <property type="match status" value="1"/>
</dbReference>
<dbReference type="PANTHER" id="PTHR46093">
    <property type="entry name" value="ACYL-COA-BINDING DOMAIN-CONTAINING PROTEIN 5"/>
    <property type="match status" value="1"/>
</dbReference>
<evidence type="ECO:0000313" key="5">
    <source>
        <dbReference type="Proteomes" id="UP000187209"/>
    </source>
</evidence>
<accession>A0A1R2BVA2</accession>